<feature type="domain" description="Ras-GAP" evidence="3">
    <location>
        <begin position="1029"/>
        <end position="1248"/>
    </location>
</feature>
<evidence type="ECO:0008006" key="7">
    <source>
        <dbReference type="Google" id="ProtNLM"/>
    </source>
</evidence>
<dbReference type="GO" id="GO:0005096">
    <property type="term" value="F:GTPase activator activity"/>
    <property type="evidence" value="ECO:0007669"/>
    <property type="project" value="TreeGrafter"/>
</dbReference>
<dbReference type="SMART" id="SM00033">
    <property type="entry name" value="CH"/>
    <property type="match status" value="1"/>
</dbReference>
<dbReference type="InterPro" id="IPR001715">
    <property type="entry name" value="CH_dom"/>
</dbReference>
<keyword evidence="1" id="KW-0175">Coiled coil</keyword>
<sequence>MDTPKASAATQAMATANANATAQLANELSSAGVRLSAEEMDERRRSQLAYQYLCRLEEARVWLEACISESLPPAGEQLEACLQNGVALAKLANAFAPRLVPIKSIFDPRQDRFLARGLDFRHTDNINHFLKALQHIGLPRNYWPETTDIYDGRNMPKLVYCLHALGAFLFRSGRAARIEDLYGKVTFTEAELSAVTKSINADQMSKFRSIGDDILGEENKENMPSDSNVSQVDFKAIEEAVQRGQADRLLHLLVTQCPALPVRAEGAQHYLSALLAFKRQRQHHGKPPQSPRSPASPAAPKSLDMAALTSCVVKGNRSWERERETIQSIDAINASLLNPSADDVDTDAAVEADNLTASLLSRRSAGLPTLLWSEDPRGRRVYRSELRSARLEKGADLTREELELLVFIVNKVGAVNDALGRYCRHGDGGSERLLAALREPELNFDSVSAEAISQYAQQLIAESTGFSNADDGCHDNGRWLTHREIAHCLVQVNRARRQQQQQRQQQLKRANADAEQREARQLRAIRELNSRLRAAIEFESDGNEISVDEASRLAGLLASGLQVESLESELSELCLALLRDRSCVQLDRDLWLQDLQDCRREAGRLLGEARDLVDCLWRLEAALADCADQDADTSIIDASGVVSVLADPRLRLGVPVLKALAGTYLDRLMSLRGFKADELGFAGRLDGSHLLQPSVLVVRWPTRPFYVLLPQRRLVWSDRPPALPPAPLLTREEAEEAVRRENEEFRKSRIRETSLPFIITLQAAMRGFLVRRRLRERRQLYSNSLDQIVAIQRWWRRCQRDRQLERRLARYNCYLSVIVQMQARARMVIARRAYKEQLNLYRSLERRVIRIQAWWRGCRVRQQYQRLCDPSRPVTLSSLRPFLQAAEHSWSDYHQEIELVRVRAEIVEEIRQCQKVERQLSEMDTKIGLLVRNRLTLQEVVRHSNRLLGDRSGGGGASGTAAASAESSGSGSGSQLTRQQVEKEAKKIELYQQLVHLLQTQPVYLTSSLQQTPESLPLLQLFNYLEGDREQYLYMRLFCSALPQELARLYRPAEVLSPTPGLGKLLSGMSKAGQACLSTLLRPLVGACLRDSSLCVNSSPAEVYALWLAEKETESGVPAGLPYQVTAEQALEQPEVRSRLDANVRALRQTAGQFVRALTQCRLPYSVRLAAKCIREYLVPMLANSNSTCPEKDAIKLTCQMVITRFISPMLASPESHDVIDDASLLPLTPEQRRTLGSVAKMLQLAAANKGFGAESCSHLHCLNRSLREWHQSLKDLLLTECRETADPGAEFDMDEYSEMARLTVPTLHISVDDLQTLHLDLLDLRPSLTDPADPLAEILDELERVADGARPLLSAASSSSSSQSGRVTLHLSPRHDPLDLDYLSEQTGPATLALRTKRLLVDILLSCHADQPLDELLRSTSTPAEERRHELLLKSRERLERQVRTGTGWRSRSNLKEGGLPLDAKKSRVLEALDRLAGGDAAWSVDRLLRELADDIRQWHGKRARRRQELARLYATRQRLAWKRRFQEEQADYYARYCQACVRGQHTLARSAGSSSSAASRVGSSGSQQQQQKQVKYTAAELHKRGIVQEIDGLSPGQYRNLQFEVTEIGDGVFEVVARFMGVLMDRVELTLQELLRLQHEGAATIHVFNRARVNVNLLLHLINKKFYTK</sequence>
<evidence type="ECO:0000259" key="3">
    <source>
        <dbReference type="PROSITE" id="PS50018"/>
    </source>
</evidence>
<feature type="region of interest" description="Disordered" evidence="2">
    <location>
        <begin position="1554"/>
        <end position="1573"/>
    </location>
</feature>
<dbReference type="InterPro" id="IPR008936">
    <property type="entry name" value="Rho_GTPase_activation_prot"/>
</dbReference>
<dbReference type="InterPro" id="IPR036872">
    <property type="entry name" value="CH_dom_sf"/>
</dbReference>
<dbReference type="SMART" id="SM00323">
    <property type="entry name" value="RasGAP"/>
    <property type="match status" value="1"/>
</dbReference>
<dbReference type="SMART" id="SM00015">
    <property type="entry name" value="IQ"/>
    <property type="match status" value="3"/>
</dbReference>
<dbReference type="GO" id="GO:1903479">
    <property type="term" value="P:mitotic actomyosin contractile ring assembly actin filament organization"/>
    <property type="evidence" value="ECO:0007669"/>
    <property type="project" value="TreeGrafter"/>
</dbReference>
<protein>
    <recommendedName>
        <fullName evidence="7">Ras-GAP domain-containing protein</fullName>
    </recommendedName>
</protein>
<dbReference type="PANTHER" id="PTHR14149">
    <property type="entry name" value="RAS GTPASE-ACTIVATING PROTEIN WITH IQ MOTIF"/>
    <property type="match status" value="1"/>
</dbReference>
<dbReference type="GO" id="GO:0051015">
    <property type="term" value="F:actin filament binding"/>
    <property type="evidence" value="ECO:0007669"/>
    <property type="project" value="TreeGrafter"/>
</dbReference>
<feature type="region of interest" description="Disordered" evidence="2">
    <location>
        <begin position="948"/>
        <end position="979"/>
    </location>
</feature>
<name>A0A267FUF3_9PLAT</name>
<dbReference type="Pfam" id="PF00616">
    <property type="entry name" value="RasGAP"/>
    <property type="match status" value="1"/>
</dbReference>
<feature type="coiled-coil region" evidence="1">
    <location>
        <begin position="899"/>
        <end position="926"/>
    </location>
</feature>
<feature type="domain" description="Calponin-homology (CH)" evidence="4">
    <location>
        <begin position="53"/>
        <end position="169"/>
    </location>
</feature>
<dbReference type="Proteomes" id="UP000215902">
    <property type="component" value="Unassembled WGS sequence"/>
</dbReference>
<dbReference type="InterPro" id="IPR000593">
    <property type="entry name" value="RasGAP_C"/>
</dbReference>
<dbReference type="FunFam" id="1.10.418.10:FF:000013">
    <property type="entry name" value="IQ motif containing GTPase activating protein 1"/>
    <property type="match status" value="1"/>
</dbReference>
<comment type="caution">
    <text evidence="5">The sequence shown here is derived from an EMBL/GenBank/DDBJ whole genome shotgun (WGS) entry which is preliminary data.</text>
</comment>
<reference evidence="5 6" key="1">
    <citation type="submission" date="2017-06" db="EMBL/GenBank/DDBJ databases">
        <title>A platform for efficient transgenesis in Macrostomum lignano, a flatworm model organism for stem cell research.</title>
        <authorList>
            <person name="Berezikov E."/>
        </authorList>
    </citation>
    <scope>NUCLEOTIDE SEQUENCE [LARGE SCALE GENOMIC DNA]</scope>
    <source>
        <strain evidence="5">DV1</strain>
        <tissue evidence="5">Whole organism</tissue>
    </source>
</reference>
<feature type="compositionally biased region" description="Low complexity" evidence="2">
    <location>
        <begin position="959"/>
        <end position="969"/>
    </location>
</feature>
<dbReference type="GO" id="GO:0005516">
    <property type="term" value="F:calmodulin binding"/>
    <property type="evidence" value="ECO:0007669"/>
    <property type="project" value="TreeGrafter"/>
</dbReference>
<evidence type="ECO:0000256" key="2">
    <source>
        <dbReference type="SAM" id="MobiDB-lite"/>
    </source>
</evidence>
<dbReference type="OrthoDB" id="775356at2759"/>
<feature type="coiled-coil region" evidence="1">
    <location>
        <begin position="497"/>
        <end position="531"/>
    </location>
</feature>
<dbReference type="PROSITE" id="PS50096">
    <property type="entry name" value="IQ"/>
    <property type="match status" value="3"/>
</dbReference>
<dbReference type="SUPFAM" id="SSF143885">
    <property type="entry name" value="RGC domain-like"/>
    <property type="match status" value="1"/>
</dbReference>
<dbReference type="Gene3D" id="1.10.418.10">
    <property type="entry name" value="Calponin-like domain"/>
    <property type="match status" value="1"/>
</dbReference>
<dbReference type="PANTHER" id="PTHR14149:SF14">
    <property type="entry name" value="CALPONIN-HOMOLOGY (CH) DOMAIN-CONTAINING PROTEIN"/>
    <property type="match status" value="1"/>
</dbReference>
<evidence type="ECO:0000313" key="6">
    <source>
        <dbReference type="Proteomes" id="UP000215902"/>
    </source>
</evidence>
<dbReference type="Pfam" id="PF03836">
    <property type="entry name" value="RasGAP_C"/>
    <property type="match status" value="1"/>
</dbReference>
<dbReference type="Gene3D" id="1.10.506.10">
    <property type="entry name" value="GTPase Activation - p120gap, domain 1"/>
    <property type="match status" value="1"/>
</dbReference>
<evidence type="ECO:0000256" key="1">
    <source>
        <dbReference type="SAM" id="Coils"/>
    </source>
</evidence>
<dbReference type="SUPFAM" id="SSF48350">
    <property type="entry name" value="GTPase activation domain, GAP"/>
    <property type="match status" value="1"/>
</dbReference>
<accession>A0A267FUF3</accession>
<dbReference type="InterPro" id="IPR000048">
    <property type="entry name" value="IQ_motif_EF-hand-BS"/>
</dbReference>
<feature type="region of interest" description="Disordered" evidence="2">
    <location>
        <begin position="280"/>
        <end position="301"/>
    </location>
</feature>
<dbReference type="Pfam" id="PF00307">
    <property type="entry name" value="CH"/>
    <property type="match status" value="1"/>
</dbReference>
<dbReference type="Pfam" id="PF00612">
    <property type="entry name" value="IQ"/>
    <property type="match status" value="2"/>
</dbReference>
<proteinExistence type="predicted"/>
<dbReference type="InterPro" id="IPR001936">
    <property type="entry name" value="RasGAP_dom"/>
</dbReference>
<dbReference type="EMBL" id="NIVC01000787">
    <property type="protein sequence ID" value="PAA76854.1"/>
    <property type="molecule type" value="Genomic_DNA"/>
</dbReference>
<gene>
    <name evidence="5" type="ORF">BOX15_Mlig029406g1</name>
</gene>
<dbReference type="GO" id="GO:0005938">
    <property type="term" value="C:cell cortex"/>
    <property type="evidence" value="ECO:0007669"/>
    <property type="project" value="TreeGrafter"/>
</dbReference>
<evidence type="ECO:0000313" key="5">
    <source>
        <dbReference type="EMBL" id="PAA76854.1"/>
    </source>
</evidence>
<keyword evidence="6" id="KW-1185">Reference proteome</keyword>
<dbReference type="STRING" id="282301.A0A267FUF3"/>
<dbReference type="SUPFAM" id="SSF47576">
    <property type="entry name" value="Calponin-homology domain, CH-domain"/>
    <property type="match status" value="1"/>
</dbReference>
<dbReference type="PROSITE" id="PS50018">
    <property type="entry name" value="RAS_GTPASE_ACTIV_2"/>
    <property type="match status" value="1"/>
</dbReference>
<dbReference type="PROSITE" id="PS50021">
    <property type="entry name" value="CH"/>
    <property type="match status" value="1"/>
</dbReference>
<organism evidence="5 6">
    <name type="scientific">Macrostomum lignano</name>
    <dbReference type="NCBI Taxonomy" id="282301"/>
    <lineage>
        <taxon>Eukaryota</taxon>
        <taxon>Metazoa</taxon>
        <taxon>Spiralia</taxon>
        <taxon>Lophotrochozoa</taxon>
        <taxon>Platyhelminthes</taxon>
        <taxon>Rhabditophora</taxon>
        <taxon>Macrostomorpha</taxon>
        <taxon>Macrostomida</taxon>
        <taxon>Macrostomidae</taxon>
        <taxon>Macrostomum</taxon>
    </lineage>
</organism>
<evidence type="ECO:0000259" key="4">
    <source>
        <dbReference type="PROSITE" id="PS50021"/>
    </source>
</evidence>